<keyword evidence="7" id="KW-0812">Transmembrane</keyword>
<evidence type="ECO:0000256" key="7">
    <source>
        <dbReference type="ARBA" id="ARBA00022692"/>
    </source>
</evidence>
<keyword evidence="10 14" id="KW-0067">ATP-binding</keyword>
<dbReference type="PROSITE" id="PS50109">
    <property type="entry name" value="HIS_KIN"/>
    <property type="match status" value="1"/>
</dbReference>
<dbReference type="PIRSF" id="PIRSF003167">
    <property type="entry name" value="STHK_NarX/NarQ"/>
    <property type="match status" value="1"/>
</dbReference>
<evidence type="ECO:0000256" key="8">
    <source>
        <dbReference type="ARBA" id="ARBA00022741"/>
    </source>
</evidence>
<evidence type="ECO:0000256" key="2">
    <source>
        <dbReference type="ARBA" id="ARBA00004429"/>
    </source>
</evidence>
<evidence type="ECO:0000256" key="1">
    <source>
        <dbReference type="ARBA" id="ARBA00000085"/>
    </source>
</evidence>
<dbReference type="InterPro" id="IPR042295">
    <property type="entry name" value="NarX-like_N_sf"/>
</dbReference>
<dbReference type="SUPFAM" id="SSF55874">
    <property type="entry name" value="ATPase domain of HSP90 chaperone/DNA topoisomerase II/histidine kinase"/>
    <property type="match status" value="1"/>
</dbReference>
<evidence type="ECO:0000256" key="14">
    <source>
        <dbReference type="PIRNR" id="PIRNR003167"/>
    </source>
</evidence>
<evidence type="ECO:0000256" key="11">
    <source>
        <dbReference type="ARBA" id="ARBA00022989"/>
    </source>
</evidence>
<dbReference type="InterPro" id="IPR050482">
    <property type="entry name" value="Sensor_HK_TwoCompSys"/>
</dbReference>
<comment type="caution">
    <text evidence="17">The sequence shown here is derived from an EMBL/GenBank/DDBJ whole genome shotgun (WGS) entry which is preliminary data.</text>
</comment>
<evidence type="ECO:0000256" key="13">
    <source>
        <dbReference type="ARBA" id="ARBA00023136"/>
    </source>
</evidence>
<dbReference type="Pfam" id="PF02518">
    <property type="entry name" value="HATPase_c"/>
    <property type="match status" value="1"/>
</dbReference>
<evidence type="ECO:0000256" key="5">
    <source>
        <dbReference type="ARBA" id="ARBA00022553"/>
    </source>
</evidence>
<keyword evidence="3 14" id="KW-1003">Cell membrane</keyword>
<dbReference type="GO" id="GO:0046983">
    <property type="term" value="F:protein dimerization activity"/>
    <property type="evidence" value="ECO:0007669"/>
    <property type="project" value="UniProtKB-UniRule"/>
</dbReference>
<dbReference type="EMBL" id="RCDA01000002">
    <property type="protein sequence ID" value="RLK48763.1"/>
    <property type="molecule type" value="Genomic_DNA"/>
</dbReference>
<keyword evidence="5" id="KW-0597">Phosphoprotein</keyword>
<comment type="subcellular location">
    <subcellularLocation>
        <location evidence="2">Cell inner membrane</location>
        <topology evidence="2">Multi-pass membrane protein</topology>
    </subcellularLocation>
</comment>
<evidence type="ECO:0000256" key="6">
    <source>
        <dbReference type="ARBA" id="ARBA00022679"/>
    </source>
</evidence>
<organism evidence="17 18">
    <name type="scientific">Alkalispirillum mobile</name>
    <dbReference type="NCBI Taxonomy" id="85925"/>
    <lineage>
        <taxon>Bacteria</taxon>
        <taxon>Pseudomonadati</taxon>
        <taxon>Pseudomonadota</taxon>
        <taxon>Gammaproteobacteria</taxon>
        <taxon>Chromatiales</taxon>
        <taxon>Ectothiorhodospiraceae</taxon>
        <taxon>Alkalispirillum</taxon>
    </lineage>
</organism>
<dbReference type="Gene3D" id="1.20.120.960">
    <property type="entry name" value="Histidine kinase NarX, sensor domain"/>
    <property type="match status" value="1"/>
</dbReference>
<dbReference type="InterPro" id="IPR036890">
    <property type="entry name" value="HATPase_C_sf"/>
</dbReference>
<evidence type="ECO:0000256" key="4">
    <source>
        <dbReference type="ARBA" id="ARBA00022519"/>
    </source>
</evidence>
<evidence type="ECO:0000313" key="17">
    <source>
        <dbReference type="EMBL" id="RLK48763.1"/>
    </source>
</evidence>
<dbReference type="SMART" id="SM00304">
    <property type="entry name" value="HAMP"/>
    <property type="match status" value="1"/>
</dbReference>
<protein>
    <recommendedName>
        <fullName evidence="14">Sensor protein</fullName>
        <ecNumber evidence="14">2.7.13.3</ecNumber>
    </recommendedName>
</protein>
<accession>A0A498C0D0</accession>
<dbReference type="PROSITE" id="PS50885">
    <property type="entry name" value="HAMP"/>
    <property type="match status" value="1"/>
</dbReference>
<reference evidence="17 18" key="1">
    <citation type="submission" date="2018-10" db="EMBL/GenBank/DDBJ databases">
        <title>Genomic Encyclopedia of Type Strains, Phase IV (KMG-IV): sequencing the most valuable type-strain genomes for metagenomic binning, comparative biology and taxonomic classification.</title>
        <authorList>
            <person name="Goeker M."/>
        </authorList>
    </citation>
    <scope>NUCLEOTIDE SEQUENCE [LARGE SCALE GENOMIC DNA]</scope>
    <source>
        <strain evidence="17 18">DSM 12769</strain>
    </source>
</reference>
<sequence length="627" mass="69296">MRIMLLGGKRRRLSLAGSLFAVLLAVAAASMFGMFYSAFVANTAQHDAAAINVAGSLRMQSYRIATHLLDGRERGGRTLADEVAAFEERLHSEELLRPISGRADDEVRIAWENVLQRWEQDLKPIIADNPSPEDVEAYVVRVDRFVETVDDLVVAAQHAAEDRMLGMQVAHGLGIALLTGLVFFGLYRLQTRLALPLRELTRTADRLNRGDLEARARIDSRDELGIYARTFNRMADSLIEMQRGLEFRVDEKTAELRRRNSALELIYNATRDLSAGAMEPSHLKAMLETLERVTELGPLTLCFSQPGARQAFETLTTDKGARPGFCTAPLCENCLRAGVQGSSSQVASGVLSLPLENRGVRYGTLLVAHRPGSQPTGWQLRLAETVAGHIAAARARERDLDSEHRIMLMEERAVIARELHDSLAQALSYMKIQVARMQAISRQHETAPQMAPVLSELREGLNSAYQQLRELLTTFRLGMDSPGLEAGLTKAVREFSERGGIGIRLDYRLSHWPLNANEEIHLLQIAREALANVINHSGATSADVVVAPGENNDVVLEVLDNGMGIDTSQEQRAHHYGTSIMRERAEGLGGILRLGNRAGGGARVMLTFRPESMSRVSEFENEQIQNG</sequence>
<evidence type="ECO:0000256" key="10">
    <source>
        <dbReference type="ARBA" id="ARBA00022840"/>
    </source>
</evidence>
<dbReference type="InterPro" id="IPR011712">
    <property type="entry name" value="Sig_transdc_His_kin_sub3_dim/P"/>
</dbReference>
<dbReference type="SMART" id="SM00387">
    <property type="entry name" value="HATPase_c"/>
    <property type="match status" value="1"/>
</dbReference>
<evidence type="ECO:0000256" key="3">
    <source>
        <dbReference type="ARBA" id="ARBA00022475"/>
    </source>
</evidence>
<dbReference type="PANTHER" id="PTHR24421:SF10">
    <property type="entry name" value="NITRATE_NITRITE SENSOR PROTEIN NARQ"/>
    <property type="match status" value="1"/>
</dbReference>
<dbReference type="CDD" id="cd16917">
    <property type="entry name" value="HATPase_UhpB-NarQ-NarX-like"/>
    <property type="match status" value="1"/>
</dbReference>
<keyword evidence="18" id="KW-1185">Reference proteome</keyword>
<dbReference type="Pfam" id="PF07730">
    <property type="entry name" value="HisKA_3"/>
    <property type="match status" value="1"/>
</dbReference>
<feature type="domain" description="Histidine kinase" evidence="15">
    <location>
        <begin position="414"/>
        <end position="612"/>
    </location>
</feature>
<evidence type="ECO:0000256" key="12">
    <source>
        <dbReference type="ARBA" id="ARBA00023012"/>
    </source>
</evidence>
<dbReference type="Pfam" id="PF00672">
    <property type="entry name" value="HAMP"/>
    <property type="match status" value="1"/>
</dbReference>
<dbReference type="Gene3D" id="3.30.565.10">
    <property type="entry name" value="Histidine kinase-like ATPase, C-terminal domain"/>
    <property type="match status" value="1"/>
</dbReference>
<name>A0A498C0D0_9GAMM</name>
<keyword evidence="4 14" id="KW-0997">Cell inner membrane</keyword>
<dbReference type="Gene3D" id="1.10.8.500">
    <property type="entry name" value="HAMP domain in histidine kinase"/>
    <property type="match status" value="1"/>
</dbReference>
<dbReference type="RefSeq" id="WP_121442402.1">
    <property type="nucleotide sequence ID" value="NZ_RCDA01000002.1"/>
</dbReference>
<comment type="catalytic activity">
    <reaction evidence="1 14">
        <text>ATP + protein L-histidine = ADP + protein N-phospho-L-histidine.</text>
        <dbReference type="EC" id="2.7.13.3"/>
    </reaction>
</comment>
<dbReference type="InterPro" id="IPR003594">
    <property type="entry name" value="HATPase_dom"/>
</dbReference>
<keyword evidence="8 14" id="KW-0547">Nucleotide-binding</keyword>
<keyword evidence="6 14" id="KW-0808">Transferase</keyword>
<dbReference type="Proteomes" id="UP000275461">
    <property type="component" value="Unassembled WGS sequence"/>
</dbReference>
<dbReference type="CDD" id="cd19408">
    <property type="entry name" value="NarX_NarQ_sensor"/>
    <property type="match status" value="1"/>
</dbReference>
<evidence type="ECO:0000259" key="15">
    <source>
        <dbReference type="PROSITE" id="PS50109"/>
    </source>
</evidence>
<dbReference type="Gene3D" id="1.20.5.1930">
    <property type="match status" value="1"/>
</dbReference>
<evidence type="ECO:0000256" key="9">
    <source>
        <dbReference type="ARBA" id="ARBA00022777"/>
    </source>
</evidence>
<dbReference type="SUPFAM" id="SSF158472">
    <property type="entry name" value="HAMP domain-like"/>
    <property type="match status" value="1"/>
</dbReference>
<dbReference type="AlphaFoldDB" id="A0A498C0D0"/>
<keyword evidence="12 14" id="KW-0902">Two-component regulatory system</keyword>
<dbReference type="InterPro" id="IPR005467">
    <property type="entry name" value="His_kinase_dom"/>
</dbReference>
<keyword evidence="11" id="KW-1133">Transmembrane helix</keyword>
<dbReference type="GO" id="GO:0000155">
    <property type="term" value="F:phosphorelay sensor kinase activity"/>
    <property type="evidence" value="ECO:0007669"/>
    <property type="project" value="UniProtKB-UniRule"/>
</dbReference>
<dbReference type="InterPro" id="IPR003660">
    <property type="entry name" value="HAMP_dom"/>
</dbReference>
<dbReference type="EC" id="2.7.13.3" evidence="14"/>
<dbReference type="GO" id="GO:0005524">
    <property type="term" value="F:ATP binding"/>
    <property type="evidence" value="ECO:0007669"/>
    <property type="project" value="UniProtKB-UniRule"/>
</dbReference>
<dbReference type="PANTHER" id="PTHR24421">
    <property type="entry name" value="NITRATE/NITRITE SENSOR PROTEIN NARX-RELATED"/>
    <property type="match status" value="1"/>
</dbReference>
<keyword evidence="13 14" id="KW-0472">Membrane</keyword>
<feature type="domain" description="HAMP" evidence="16">
    <location>
        <begin position="191"/>
        <end position="243"/>
    </location>
</feature>
<gene>
    <name evidence="17" type="ORF">DFR31_1874</name>
</gene>
<dbReference type="InterPro" id="IPR029095">
    <property type="entry name" value="NarX-like_N"/>
</dbReference>
<dbReference type="CDD" id="cd06225">
    <property type="entry name" value="HAMP"/>
    <property type="match status" value="1"/>
</dbReference>
<evidence type="ECO:0000313" key="18">
    <source>
        <dbReference type="Proteomes" id="UP000275461"/>
    </source>
</evidence>
<dbReference type="GO" id="GO:0005886">
    <property type="term" value="C:plasma membrane"/>
    <property type="evidence" value="ECO:0007669"/>
    <property type="project" value="UniProtKB-SubCell"/>
</dbReference>
<evidence type="ECO:0000259" key="16">
    <source>
        <dbReference type="PROSITE" id="PS50885"/>
    </source>
</evidence>
<proteinExistence type="predicted"/>
<dbReference type="InterPro" id="IPR016380">
    <property type="entry name" value="Sig_transdc_His_kin_NarX/NarQ"/>
</dbReference>
<dbReference type="Pfam" id="PF13675">
    <property type="entry name" value="PilJ"/>
    <property type="match status" value="1"/>
</dbReference>
<keyword evidence="9 14" id="KW-0418">Kinase</keyword>
<dbReference type="OrthoDB" id="9811306at2"/>